<dbReference type="PROSITE" id="PS50145">
    <property type="entry name" value="ZF_TRAF"/>
    <property type="match status" value="1"/>
</dbReference>
<evidence type="ECO:0000259" key="14">
    <source>
        <dbReference type="PROSITE" id="PS50145"/>
    </source>
</evidence>
<keyword evidence="4 9" id="KW-0863">Zinc-finger</keyword>
<dbReference type="GO" id="GO:0008270">
    <property type="term" value="F:zinc ion binding"/>
    <property type="evidence" value="ECO:0007669"/>
    <property type="project" value="UniProtKB-KW"/>
</dbReference>
<dbReference type="SUPFAM" id="SSF52540">
    <property type="entry name" value="P-loop containing nucleoside triphosphate hydrolases"/>
    <property type="match status" value="1"/>
</dbReference>
<evidence type="ECO:0000256" key="10">
    <source>
        <dbReference type="PROSITE-ProRule" id="PRU00283"/>
    </source>
</evidence>
<evidence type="ECO:0000256" key="3">
    <source>
        <dbReference type="ARBA" id="ARBA00022741"/>
    </source>
</evidence>
<feature type="domain" description="Kinesin motor" evidence="13">
    <location>
        <begin position="10"/>
        <end position="328"/>
    </location>
</feature>
<dbReference type="PANTHER" id="PTHR47971:SF4">
    <property type="entry name" value="KINESIN-LIKE PROTEIN"/>
    <property type="match status" value="1"/>
</dbReference>
<comment type="similarity">
    <text evidence="8">Belongs to the TRAFAC class myosin-kinesin ATPase superfamily. Kinesin family. KIN-13 subfamily.</text>
</comment>
<dbReference type="SMART" id="SM00129">
    <property type="entry name" value="KISc"/>
    <property type="match status" value="1"/>
</dbReference>
<dbReference type="EMBL" id="CZPT02001346">
    <property type="protein sequence ID" value="SCU70038.1"/>
    <property type="molecule type" value="Genomic_DNA"/>
</dbReference>
<evidence type="ECO:0000313" key="16">
    <source>
        <dbReference type="Proteomes" id="UP000195570"/>
    </source>
</evidence>
<dbReference type="RefSeq" id="XP_067080915.1">
    <property type="nucleotide sequence ID" value="XM_067224814.1"/>
</dbReference>
<dbReference type="AlphaFoldDB" id="A0A1G4ICM9"/>
<evidence type="ECO:0000256" key="6">
    <source>
        <dbReference type="ARBA" id="ARBA00022840"/>
    </source>
</evidence>
<sequence length="690" mass="76990">MTSLCPITSSITVAIRKRPIANNGNSGDKDIVTCEDCRTISVHEPKTRVDLKAVVETSAFAFDYVFDESVANDVVYKVCCQPLLSDVQNGGSVVVIAFGQTGSGKTHTMLGHGSKTIGLYGYAIRELIGEETTRKLAVSFYEVYGSKLFDLLNGRTQLKMMQDEADNLRIVGLSEKVVTCDKEVYKLISKGESLRSSGSTLANDTSSRSHAVLEIKVLNYQGEPHGGRVTLIDLAGSERAADTTSSDTRGRHEGAEINKSLLALKECIRAMSRNRRHIPFRASKLTQVLRESFIGNCKTCFIATVSPLQRHCEDTLNTLRYANRIRDLKAPSDDGFSRKISMTCPNCNGPVRPDASHTCVRLSTRCPHCRQVVEKHNLEGHIEECSEFPVRCPRCNELLVRGDIPRHNRRCSRSLVRCPLCTCHVMRCGLEKHTLMDCGAKLEKCRYCGQGFPRHSLKRHEDVCTMMKIACPYCLQYFRKVCVDAHASVCVRNPNCRRVSPSRIRDSGEEVWKITNGKEWRQRPRMLRNQSLKQLEAISRTKSSVQLREGRKPLGPLEDNFSLPALHAPSSAPDRKHPPVTSAFTESLQSHPNSEDDDADKEVCRTAPTISGENSSRVGGEGCVCPYAAYGCLHTVCDSSLEKHMKDSVEMHLQLVRDYAERVSEENNILRERVNEGTTKASKLHELESV</sequence>
<dbReference type="GO" id="GO:0005874">
    <property type="term" value="C:microtubule"/>
    <property type="evidence" value="ECO:0007669"/>
    <property type="project" value="UniProtKB-KW"/>
</dbReference>
<evidence type="ECO:0000256" key="1">
    <source>
        <dbReference type="ARBA" id="ARBA00022701"/>
    </source>
</evidence>
<dbReference type="InterPro" id="IPR036961">
    <property type="entry name" value="Kinesin_motor_dom_sf"/>
</dbReference>
<dbReference type="SUPFAM" id="SSF49599">
    <property type="entry name" value="TRAF domain-like"/>
    <property type="match status" value="1"/>
</dbReference>
<dbReference type="PANTHER" id="PTHR47971">
    <property type="entry name" value="KINESIN-RELATED PROTEIN 6"/>
    <property type="match status" value="1"/>
</dbReference>
<dbReference type="InterPro" id="IPR001293">
    <property type="entry name" value="Znf_TRAF"/>
</dbReference>
<organism evidence="15 16">
    <name type="scientific">Trypanosoma equiperdum</name>
    <dbReference type="NCBI Taxonomy" id="5694"/>
    <lineage>
        <taxon>Eukaryota</taxon>
        <taxon>Discoba</taxon>
        <taxon>Euglenozoa</taxon>
        <taxon>Kinetoplastea</taxon>
        <taxon>Metakinetoplastina</taxon>
        <taxon>Trypanosomatida</taxon>
        <taxon>Trypanosomatidae</taxon>
        <taxon>Trypanosoma</taxon>
    </lineage>
</organism>
<gene>
    <name evidence="15" type="ORF">TEOVI_000160700</name>
</gene>
<evidence type="ECO:0000256" key="5">
    <source>
        <dbReference type="ARBA" id="ARBA00022833"/>
    </source>
</evidence>
<dbReference type="FunFam" id="3.40.850.10:FF:000012">
    <property type="entry name" value="Kinesin-like protein"/>
    <property type="match status" value="1"/>
</dbReference>
<evidence type="ECO:0000256" key="8">
    <source>
        <dbReference type="ARBA" id="ARBA00061030"/>
    </source>
</evidence>
<dbReference type="GO" id="GO:0007018">
    <property type="term" value="P:microtubule-based movement"/>
    <property type="evidence" value="ECO:0007669"/>
    <property type="project" value="InterPro"/>
</dbReference>
<dbReference type="Gene3D" id="3.40.850.10">
    <property type="entry name" value="Kinesin motor domain"/>
    <property type="match status" value="1"/>
</dbReference>
<dbReference type="InterPro" id="IPR027417">
    <property type="entry name" value="P-loop_NTPase"/>
</dbReference>
<dbReference type="PRINTS" id="PR00380">
    <property type="entry name" value="KINESINHEAVY"/>
</dbReference>
<evidence type="ECO:0000256" key="12">
    <source>
        <dbReference type="SAM" id="MobiDB-lite"/>
    </source>
</evidence>
<keyword evidence="2 9" id="KW-0479">Metal-binding</keyword>
<keyword evidence="16" id="KW-1185">Reference proteome</keyword>
<dbReference type="VEuPathDB" id="TriTrypDB:TEOVI_000160700"/>
<feature type="domain" description="TRAF-type" evidence="14">
    <location>
        <begin position="381"/>
        <end position="425"/>
    </location>
</feature>
<protein>
    <recommendedName>
        <fullName evidence="11">Kinesin-like protein</fullName>
    </recommendedName>
</protein>
<accession>A0A1G4ICM9</accession>
<dbReference type="InterPro" id="IPR013083">
    <property type="entry name" value="Znf_RING/FYVE/PHD"/>
</dbReference>
<dbReference type="Gene3D" id="3.30.40.10">
    <property type="entry name" value="Zinc/RING finger domain, C3HC4 (zinc finger)"/>
    <property type="match status" value="2"/>
</dbReference>
<evidence type="ECO:0000256" key="11">
    <source>
        <dbReference type="RuleBase" id="RU000394"/>
    </source>
</evidence>
<keyword evidence="7 10" id="KW-0505">Motor protein</keyword>
<feature type="zinc finger region" description="TRAF-type" evidence="9">
    <location>
        <begin position="381"/>
        <end position="425"/>
    </location>
</feature>
<name>A0A1G4ICM9_TRYEQ</name>
<keyword evidence="1 11" id="KW-0493">Microtubule</keyword>
<reference evidence="15" key="1">
    <citation type="submission" date="2016-09" db="EMBL/GenBank/DDBJ databases">
        <authorList>
            <person name="Hebert L."/>
            <person name="Moumen B."/>
        </authorList>
    </citation>
    <scope>NUCLEOTIDE SEQUENCE [LARGE SCALE GENOMIC DNA]</scope>
    <source>
        <strain evidence="15">OVI</strain>
    </source>
</reference>
<dbReference type="PROSITE" id="PS00411">
    <property type="entry name" value="KINESIN_MOTOR_1"/>
    <property type="match status" value="1"/>
</dbReference>
<proteinExistence type="inferred from homology"/>
<feature type="compositionally biased region" description="Polar residues" evidence="12">
    <location>
        <begin position="582"/>
        <end position="592"/>
    </location>
</feature>
<dbReference type="PROSITE" id="PS50067">
    <property type="entry name" value="KINESIN_MOTOR_2"/>
    <property type="match status" value="1"/>
</dbReference>
<dbReference type="FunFam" id="3.30.40.10:FF:000378">
    <property type="entry name" value="TRAF-type zinc finger domain-containing 1"/>
    <property type="match status" value="1"/>
</dbReference>
<dbReference type="GeneID" id="92375547"/>
<dbReference type="GO" id="GO:0005524">
    <property type="term" value="F:ATP binding"/>
    <property type="evidence" value="ECO:0007669"/>
    <property type="project" value="UniProtKB-UniRule"/>
</dbReference>
<dbReference type="InterPro" id="IPR019821">
    <property type="entry name" value="Kinesin_motor_CS"/>
</dbReference>
<evidence type="ECO:0000256" key="2">
    <source>
        <dbReference type="ARBA" id="ARBA00022723"/>
    </source>
</evidence>
<dbReference type="InterPro" id="IPR001752">
    <property type="entry name" value="Kinesin_motor_dom"/>
</dbReference>
<evidence type="ECO:0000256" key="7">
    <source>
        <dbReference type="ARBA" id="ARBA00023175"/>
    </source>
</evidence>
<dbReference type="CDD" id="cd01367">
    <property type="entry name" value="KISc_KIF2_like"/>
    <property type="match status" value="1"/>
</dbReference>
<evidence type="ECO:0000259" key="13">
    <source>
        <dbReference type="PROSITE" id="PS50067"/>
    </source>
</evidence>
<keyword evidence="5 9" id="KW-0862">Zinc</keyword>
<dbReference type="GO" id="GO:0003777">
    <property type="term" value="F:microtubule motor activity"/>
    <property type="evidence" value="ECO:0007669"/>
    <property type="project" value="InterPro"/>
</dbReference>
<evidence type="ECO:0000256" key="9">
    <source>
        <dbReference type="PROSITE-ProRule" id="PRU00207"/>
    </source>
</evidence>
<keyword evidence="3 10" id="KW-0547">Nucleotide-binding</keyword>
<comment type="caution">
    <text evidence="15">The sequence shown here is derived from an EMBL/GenBank/DDBJ whole genome shotgun (WGS) entry which is preliminary data.</text>
</comment>
<evidence type="ECO:0000313" key="15">
    <source>
        <dbReference type="EMBL" id="SCU70038.1"/>
    </source>
</evidence>
<dbReference type="InterPro" id="IPR027640">
    <property type="entry name" value="Kinesin-like_fam"/>
</dbReference>
<dbReference type="Pfam" id="PF00225">
    <property type="entry name" value="Kinesin"/>
    <property type="match status" value="1"/>
</dbReference>
<feature type="region of interest" description="Disordered" evidence="12">
    <location>
        <begin position="541"/>
        <end position="601"/>
    </location>
</feature>
<feature type="binding site" evidence="10">
    <location>
        <begin position="99"/>
        <end position="106"/>
    </location>
    <ligand>
        <name>ATP</name>
        <dbReference type="ChEBI" id="CHEBI:30616"/>
    </ligand>
</feature>
<dbReference type="GO" id="GO:0008017">
    <property type="term" value="F:microtubule binding"/>
    <property type="evidence" value="ECO:0007669"/>
    <property type="project" value="InterPro"/>
</dbReference>
<dbReference type="GO" id="GO:0007019">
    <property type="term" value="P:microtubule depolymerization"/>
    <property type="evidence" value="ECO:0007669"/>
    <property type="project" value="TreeGrafter"/>
</dbReference>
<dbReference type="Proteomes" id="UP000195570">
    <property type="component" value="Unassembled WGS sequence"/>
</dbReference>
<keyword evidence="6 10" id="KW-0067">ATP-binding</keyword>
<evidence type="ECO:0000256" key="4">
    <source>
        <dbReference type="ARBA" id="ARBA00022771"/>
    </source>
</evidence>